<proteinExistence type="predicted"/>
<dbReference type="SMART" id="SM00827">
    <property type="entry name" value="PKS_AT"/>
    <property type="match status" value="1"/>
</dbReference>
<dbReference type="PANTHER" id="PTHR42681">
    <property type="entry name" value="MALONYL-COA-ACYL CARRIER PROTEIN TRANSACYLASE, MITOCHONDRIAL"/>
    <property type="match status" value="1"/>
</dbReference>
<dbReference type="Pfam" id="PF00698">
    <property type="entry name" value="Acyl_transf_1"/>
    <property type="match status" value="1"/>
</dbReference>
<evidence type="ECO:0000313" key="3">
    <source>
        <dbReference type="Proteomes" id="UP001430065"/>
    </source>
</evidence>
<sequence>MALAILCSGQGGQHPGMFDLTGDAPQAASLFAHASAQLGSDPRVLVKQADLDALHLNRTAQLLCTLQALSAAALLDSALPGQRCLAGYSVGEVAAWGVAGWLGAVETLDLVDTRARLMDAESHGDEGMLFIRGLDRASVDQLCAGREAAVAICNPANAWVLAGRRSALDIIAHEATQHGALRASSIPVKVPSHTYLLANASAAFDRALADVHLQTARQPRVRLFSGIDGDPVLDAGNDLHKLALQISHPIQWEKCLTGCVEAGATAFLELGPGRALAEMAAGAYPEIPARSLDDFRSVRGVLEWLTRVMGSA</sequence>
<name>A0ABS2JT03_9GAMM</name>
<accession>A0ABS2JT03</accession>
<keyword evidence="3" id="KW-1185">Reference proteome</keyword>
<evidence type="ECO:0000313" key="2">
    <source>
        <dbReference type="EMBL" id="MBM7122160.1"/>
    </source>
</evidence>
<dbReference type="EMBL" id="JADIKC010000005">
    <property type="protein sequence ID" value="MBM7122160.1"/>
    <property type="molecule type" value="Genomic_DNA"/>
</dbReference>
<reference evidence="2 3" key="1">
    <citation type="submission" date="2020-10" db="EMBL/GenBank/DDBJ databases">
        <title>Phylogeny of dyella-like bacteria.</title>
        <authorList>
            <person name="Fu J."/>
        </authorList>
    </citation>
    <scope>NUCLEOTIDE SEQUENCE [LARGE SCALE GENOMIC DNA]</scope>
    <source>
        <strain evidence="2 3">THG-B117</strain>
    </source>
</reference>
<dbReference type="SUPFAM" id="SSF52151">
    <property type="entry name" value="FabD/lysophospholipase-like"/>
    <property type="match status" value="1"/>
</dbReference>
<protein>
    <submittedName>
        <fullName evidence="2">Malonate decarboxylase subunit epsilon</fullName>
    </submittedName>
</protein>
<dbReference type="Gene3D" id="3.30.70.250">
    <property type="entry name" value="Malonyl-CoA ACP transacylase, ACP-binding"/>
    <property type="match status" value="1"/>
</dbReference>
<gene>
    <name evidence="2" type="primary">mdcH</name>
    <name evidence="2" type="ORF">ISP20_13425</name>
</gene>
<dbReference type="InterPro" id="IPR016035">
    <property type="entry name" value="Acyl_Trfase/lysoPLipase"/>
</dbReference>
<dbReference type="RefSeq" id="WP_204636590.1">
    <property type="nucleotide sequence ID" value="NZ_JADIKC010000005.1"/>
</dbReference>
<dbReference type="InterPro" id="IPR014043">
    <property type="entry name" value="Acyl_transferase_dom"/>
</dbReference>
<comment type="caution">
    <text evidence="2">The sequence shown here is derived from an EMBL/GenBank/DDBJ whole genome shotgun (WGS) entry which is preliminary data.</text>
</comment>
<dbReference type="SUPFAM" id="SSF55048">
    <property type="entry name" value="Probable ACP-binding domain of malonyl-CoA ACP transacylase"/>
    <property type="match status" value="1"/>
</dbReference>
<dbReference type="InterPro" id="IPR050858">
    <property type="entry name" value="Mal-CoA-ACP_Trans/PKS_FabD"/>
</dbReference>
<organism evidence="2 3">
    <name type="scientific">Dyella kyungheensis</name>
    <dbReference type="NCBI Taxonomy" id="1242174"/>
    <lineage>
        <taxon>Bacteria</taxon>
        <taxon>Pseudomonadati</taxon>
        <taxon>Pseudomonadota</taxon>
        <taxon>Gammaproteobacteria</taxon>
        <taxon>Lysobacterales</taxon>
        <taxon>Rhodanobacteraceae</taxon>
        <taxon>Dyella</taxon>
    </lineage>
</organism>
<dbReference type="InterPro" id="IPR016036">
    <property type="entry name" value="Malonyl_transacylase_ACP-bd"/>
</dbReference>
<dbReference type="Gene3D" id="3.40.366.10">
    <property type="entry name" value="Malonyl-Coenzyme A Acyl Carrier Protein, domain 2"/>
    <property type="match status" value="1"/>
</dbReference>
<dbReference type="Proteomes" id="UP001430065">
    <property type="component" value="Unassembled WGS sequence"/>
</dbReference>
<dbReference type="NCBIfam" id="TIGR03131">
    <property type="entry name" value="malonate_mdcH"/>
    <property type="match status" value="1"/>
</dbReference>
<dbReference type="InterPro" id="IPR017554">
    <property type="entry name" value="Malonate_deCOase_MdcHsu"/>
</dbReference>
<feature type="domain" description="Malonyl-CoA:ACP transacylase (MAT)" evidence="1">
    <location>
        <begin position="6"/>
        <end position="301"/>
    </location>
</feature>
<evidence type="ECO:0000259" key="1">
    <source>
        <dbReference type="SMART" id="SM00827"/>
    </source>
</evidence>
<dbReference type="PANTHER" id="PTHR42681:SF6">
    <property type="entry name" value="BLL0263 PROTEIN"/>
    <property type="match status" value="1"/>
</dbReference>
<dbReference type="InterPro" id="IPR001227">
    <property type="entry name" value="Ac_transferase_dom_sf"/>
</dbReference>